<keyword evidence="3" id="KW-1185">Reference proteome</keyword>
<dbReference type="InterPro" id="IPR027417">
    <property type="entry name" value="P-loop_NTPase"/>
</dbReference>
<dbReference type="STRING" id="4540.A0A3L6T621"/>
<feature type="compositionally biased region" description="Basic and acidic residues" evidence="1">
    <location>
        <begin position="26"/>
        <end position="45"/>
    </location>
</feature>
<organism evidence="2 3">
    <name type="scientific">Panicum miliaceum</name>
    <name type="common">Proso millet</name>
    <name type="synonym">Broomcorn millet</name>
    <dbReference type="NCBI Taxonomy" id="4540"/>
    <lineage>
        <taxon>Eukaryota</taxon>
        <taxon>Viridiplantae</taxon>
        <taxon>Streptophyta</taxon>
        <taxon>Embryophyta</taxon>
        <taxon>Tracheophyta</taxon>
        <taxon>Spermatophyta</taxon>
        <taxon>Magnoliopsida</taxon>
        <taxon>Liliopsida</taxon>
        <taxon>Poales</taxon>
        <taxon>Poaceae</taxon>
        <taxon>PACMAD clade</taxon>
        <taxon>Panicoideae</taxon>
        <taxon>Panicodae</taxon>
        <taxon>Paniceae</taxon>
        <taxon>Panicinae</taxon>
        <taxon>Panicum</taxon>
        <taxon>Panicum sect. Panicum</taxon>
    </lineage>
</organism>
<dbReference type="AlphaFoldDB" id="A0A3L6T621"/>
<protein>
    <submittedName>
        <fullName evidence="2">Uncharacterized protein</fullName>
    </submittedName>
</protein>
<dbReference type="SUPFAM" id="SSF52540">
    <property type="entry name" value="P-loop containing nucleoside triphosphate hydrolases"/>
    <property type="match status" value="1"/>
</dbReference>
<sequence>MATEERPPHRSGIATIAEVGASPCQARDHQSAVDSERPDHGRADNGKYPSPQRRCGPRVSHPAIPAELPARMEAALKASIALLQLHAPKTLGSGYSGYSLFRPYQRETIQKVLDGRDCLVVMATGSGKSIW</sequence>
<proteinExistence type="predicted"/>
<dbReference type="OrthoDB" id="10261556at2759"/>
<evidence type="ECO:0000256" key="1">
    <source>
        <dbReference type="SAM" id="MobiDB-lite"/>
    </source>
</evidence>
<comment type="caution">
    <text evidence="2">The sequence shown here is derived from an EMBL/GenBank/DDBJ whole genome shotgun (WGS) entry which is preliminary data.</text>
</comment>
<evidence type="ECO:0000313" key="3">
    <source>
        <dbReference type="Proteomes" id="UP000275267"/>
    </source>
</evidence>
<reference evidence="3" key="1">
    <citation type="journal article" date="2019" name="Nat. Commun.">
        <title>The genome of broomcorn millet.</title>
        <authorList>
            <person name="Zou C."/>
            <person name="Miki D."/>
            <person name="Li D."/>
            <person name="Tang Q."/>
            <person name="Xiao L."/>
            <person name="Rajput S."/>
            <person name="Deng P."/>
            <person name="Jia W."/>
            <person name="Huang R."/>
            <person name="Zhang M."/>
            <person name="Sun Y."/>
            <person name="Hu J."/>
            <person name="Fu X."/>
            <person name="Schnable P.S."/>
            <person name="Li F."/>
            <person name="Zhang H."/>
            <person name="Feng B."/>
            <person name="Zhu X."/>
            <person name="Liu R."/>
            <person name="Schnable J.C."/>
            <person name="Zhu J.-K."/>
            <person name="Zhang H."/>
        </authorList>
    </citation>
    <scope>NUCLEOTIDE SEQUENCE [LARGE SCALE GENOMIC DNA]</scope>
</reference>
<dbReference type="Gene3D" id="3.40.50.300">
    <property type="entry name" value="P-loop containing nucleotide triphosphate hydrolases"/>
    <property type="match status" value="1"/>
</dbReference>
<name>A0A3L6T621_PANMI</name>
<dbReference type="Proteomes" id="UP000275267">
    <property type="component" value="Unassembled WGS sequence"/>
</dbReference>
<dbReference type="EMBL" id="PQIB02000002">
    <property type="protein sequence ID" value="RLN33634.1"/>
    <property type="molecule type" value="Genomic_DNA"/>
</dbReference>
<evidence type="ECO:0000313" key="2">
    <source>
        <dbReference type="EMBL" id="RLN33634.1"/>
    </source>
</evidence>
<accession>A0A3L6T621</accession>
<feature type="region of interest" description="Disordered" evidence="1">
    <location>
        <begin position="1"/>
        <end position="61"/>
    </location>
</feature>
<gene>
    <name evidence="2" type="ORF">C2845_PM03G16490</name>
</gene>